<evidence type="ECO:0000313" key="2">
    <source>
        <dbReference type="Proteomes" id="UP000044806"/>
    </source>
</evidence>
<sequence length="55" mass="6253">MDFITATLRFKHHGKAGIFFDVNGSDGIHHNTEFNHGLSPFSQDRRNELVVQLSL</sequence>
<accession>A0A655ZHQ7</accession>
<proteinExistence type="predicted"/>
<dbReference type="AlphaFoldDB" id="A0A655ZHQ7"/>
<organism evidence="1 2">
    <name type="scientific">Vibrio cholerae</name>
    <dbReference type="NCBI Taxonomy" id="666"/>
    <lineage>
        <taxon>Bacteria</taxon>
        <taxon>Pseudomonadati</taxon>
        <taxon>Pseudomonadota</taxon>
        <taxon>Gammaproteobacteria</taxon>
        <taxon>Vibrionales</taxon>
        <taxon>Vibrionaceae</taxon>
        <taxon>Vibrio</taxon>
    </lineage>
</organism>
<dbReference type="EMBL" id="CWOW01000048">
    <property type="protein sequence ID" value="CSB20224.1"/>
    <property type="molecule type" value="Genomic_DNA"/>
</dbReference>
<name>A0A655ZHQ7_VIBCL</name>
<gene>
    <name evidence="1" type="ORF">ERS013165_03802</name>
</gene>
<evidence type="ECO:0000313" key="1">
    <source>
        <dbReference type="EMBL" id="CSB20224.1"/>
    </source>
</evidence>
<protein>
    <submittedName>
        <fullName evidence="1">Uncharacterized protein</fullName>
    </submittedName>
</protein>
<reference evidence="1 2" key="1">
    <citation type="submission" date="2015-07" db="EMBL/GenBank/DDBJ databases">
        <authorList>
            <consortium name="Pathogen Informatics"/>
        </authorList>
    </citation>
    <scope>NUCLEOTIDE SEQUENCE [LARGE SCALE GENOMIC DNA]</scope>
    <source>
        <strain evidence="1 2">A51</strain>
    </source>
</reference>
<dbReference type="Proteomes" id="UP000044806">
    <property type="component" value="Unassembled WGS sequence"/>
</dbReference>